<accession>A0A9P0GVK9</accession>
<dbReference type="PANTHER" id="PTHR48043">
    <property type="entry name" value="EG:EG0003.4 PROTEIN-RELATED"/>
    <property type="match status" value="1"/>
</dbReference>
<dbReference type="PROSITE" id="PS00375">
    <property type="entry name" value="UDPGT"/>
    <property type="match status" value="1"/>
</dbReference>
<evidence type="ECO:0000256" key="12">
    <source>
        <dbReference type="RuleBase" id="RU362059"/>
    </source>
</evidence>
<feature type="transmembrane region" description="Helical" evidence="12">
    <location>
        <begin position="347"/>
        <end position="369"/>
    </location>
</feature>
<proteinExistence type="inferred from homology"/>
<dbReference type="InterPro" id="IPR050271">
    <property type="entry name" value="UDP-glycosyltransferase"/>
</dbReference>
<evidence type="ECO:0000256" key="8">
    <source>
        <dbReference type="ARBA" id="ARBA00023136"/>
    </source>
</evidence>
<evidence type="ECO:0000256" key="1">
    <source>
        <dbReference type="ARBA" id="ARBA00004240"/>
    </source>
</evidence>
<keyword evidence="9" id="KW-0325">Glycoprotein</keyword>
<keyword evidence="4 11" id="KW-0808">Transferase</keyword>
<evidence type="ECO:0000256" key="7">
    <source>
        <dbReference type="ARBA" id="ARBA00022989"/>
    </source>
</evidence>
<comment type="catalytic activity">
    <reaction evidence="12">
        <text>glucuronate acceptor + UDP-alpha-D-glucuronate = acceptor beta-D-glucuronoside + UDP + H(+)</text>
        <dbReference type="Rhea" id="RHEA:21032"/>
        <dbReference type="ChEBI" id="CHEBI:15378"/>
        <dbReference type="ChEBI" id="CHEBI:58052"/>
        <dbReference type="ChEBI" id="CHEBI:58223"/>
        <dbReference type="ChEBI" id="CHEBI:132367"/>
        <dbReference type="ChEBI" id="CHEBI:132368"/>
        <dbReference type="EC" id="2.4.1.17"/>
    </reaction>
</comment>
<dbReference type="InterPro" id="IPR002213">
    <property type="entry name" value="UDP_glucos_trans"/>
</dbReference>
<evidence type="ECO:0000256" key="10">
    <source>
        <dbReference type="ARBA" id="ARBA00046288"/>
    </source>
</evidence>
<comment type="subcellular location">
    <subcellularLocation>
        <location evidence="10">Endomembrane system</location>
        <topology evidence="10">Single-pass type I membrane protein</topology>
    </subcellularLocation>
    <subcellularLocation>
        <location evidence="1">Endoplasmic reticulum</location>
    </subcellularLocation>
    <subcellularLocation>
        <location evidence="12">Membrane</location>
        <topology evidence="12">Single-pass membrane protein</topology>
    </subcellularLocation>
</comment>
<evidence type="ECO:0000313" key="14">
    <source>
        <dbReference type="Proteomes" id="UP001152798"/>
    </source>
</evidence>
<dbReference type="OrthoDB" id="5835829at2759"/>
<dbReference type="Pfam" id="PF00201">
    <property type="entry name" value="UDPGT"/>
    <property type="match status" value="1"/>
</dbReference>
<gene>
    <name evidence="13" type="ORF">NEZAVI_LOCUS904</name>
</gene>
<evidence type="ECO:0000256" key="3">
    <source>
        <dbReference type="ARBA" id="ARBA00022676"/>
    </source>
</evidence>
<keyword evidence="3 11" id="KW-0328">Glycosyltransferase</keyword>
<comment type="caution">
    <text evidence="12">Lacks conserved residue(s) required for the propagation of feature annotation.</text>
</comment>
<dbReference type="Proteomes" id="UP001152798">
    <property type="component" value="Chromosome 1"/>
</dbReference>
<feature type="transmembrane region" description="Helical" evidence="12">
    <location>
        <begin position="63"/>
        <end position="81"/>
    </location>
</feature>
<protein>
    <recommendedName>
        <fullName evidence="12">UDP-glucuronosyltransferase</fullName>
        <ecNumber evidence="12">2.4.1.17</ecNumber>
    </recommendedName>
</protein>
<evidence type="ECO:0000256" key="2">
    <source>
        <dbReference type="ARBA" id="ARBA00009995"/>
    </source>
</evidence>
<keyword evidence="8 12" id="KW-0472">Membrane</keyword>
<dbReference type="PANTHER" id="PTHR48043:SF159">
    <property type="entry name" value="EG:EG0003.4 PROTEIN-RELATED"/>
    <property type="match status" value="1"/>
</dbReference>
<sequence>MESFFVQEPVSALVHKFGCVGIEISTLGDSAWINEFAGIPHNPAYQVDFKSELSHEMTFLQRIYNVYVIASTLFVSYYHMYPMQSIMDKYFNYTGWETRPSLHNLMANRSLILVNSDPVLSYPYPTAPHVKEIAGLNIKPNQPLPKDLKKFMDEAKHGVIYFSFGSNLKTSEMLRGAVGRAFMAVLERMPQRVLMKWETDNRELKIPSNVMTAKWFPQTDVLAHKNCMLFITHGGLLSLTETVYFGVPIIGIPFFTDQFKNMLQAQTMGYGLIMKYNNITEESVSWALNEITNNPSYRNVVKMKSQMFRDRRHTAQEEAIYWVEFAIKYPNALLPKSAFMSFWEKRIFEVGTFSILSLILLYIILKFLISIMRKSNNTCVKKVKRS</sequence>
<organism evidence="13 14">
    <name type="scientific">Nezara viridula</name>
    <name type="common">Southern green stink bug</name>
    <name type="synonym">Cimex viridulus</name>
    <dbReference type="NCBI Taxonomy" id="85310"/>
    <lineage>
        <taxon>Eukaryota</taxon>
        <taxon>Metazoa</taxon>
        <taxon>Ecdysozoa</taxon>
        <taxon>Arthropoda</taxon>
        <taxon>Hexapoda</taxon>
        <taxon>Insecta</taxon>
        <taxon>Pterygota</taxon>
        <taxon>Neoptera</taxon>
        <taxon>Paraneoptera</taxon>
        <taxon>Hemiptera</taxon>
        <taxon>Heteroptera</taxon>
        <taxon>Panheteroptera</taxon>
        <taxon>Pentatomomorpha</taxon>
        <taxon>Pentatomoidea</taxon>
        <taxon>Pentatomidae</taxon>
        <taxon>Pentatominae</taxon>
        <taxon>Nezara</taxon>
    </lineage>
</organism>
<dbReference type="FunFam" id="3.40.50.2000:FF:000050">
    <property type="entry name" value="UDP-glucuronosyltransferase"/>
    <property type="match status" value="1"/>
</dbReference>
<evidence type="ECO:0000256" key="6">
    <source>
        <dbReference type="ARBA" id="ARBA00022824"/>
    </source>
</evidence>
<keyword evidence="5 12" id="KW-0812">Transmembrane</keyword>
<dbReference type="EMBL" id="OV725077">
    <property type="protein sequence ID" value="CAH1389504.1"/>
    <property type="molecule type" value="Genomic_DNA"/>
</dbReference>
<dbReference type="AlphaFoldDB" id="A0A9P0GVK9"/>
<evidence type="ECO:0000256" key="11">
    <source>
        <dbReference type="RuleBase" id="RU003718"/>
    </source>
</evidence>
<keyword evidence="14" id="KW-1185">Reference proteome</keyword>
<comment type="similarity">
    <text evidence="2 11">Belongs to the UDP-glycosyltransferase family.</text>
</comment>
<keyword evidence="7 12" id="KW-1133">Transmembrane helix</keyword>
<dbReference type="GO" id="GO:0005783">
    <property type="term" value="C:endoplasmic reticulum"/>
    <property type="evidence" value="ECO:0007669"/>
    <property type="project" value="UniProtKB-SubCell"/>
</dbReference>
<evidence type="ECO:0000313" key="13">
    <source>
        <dbReference type="EMBL" id="CAH1389504.1"/>
    </source>
</evidence>
<dbReference type="InterPro" id="IPR035595">
    <property type="entry name" value="UDP_glycos_trans_CS"/>
</dbReference>
<evidence type="ECO:0000256" key="4">
    <source>
        <dbReference type="ARBA" id="ARBA00022679"/>
    </source>
</evidence>
<dbReference type="GO" id="GO:0016020">
    <property type="term" value="C:membrane"/>
    <property type="evidence" value="ECO:0007669"/>
    <property type="project" value="UniProtKB-SubCell"/>
</dbReference>
<dbReference type="EC" id="2.4.1.17" evidence="12"/>
<dbReference type="GO" id="GO:0015020">
    <property type="term" value="F:glucuronosyltransferase activity"/>
    <property type="evidence" value="ECO:0007669"/>
    <property type="project" value="UniProtKB-EC"/>
</dbReference>
<dbReference type="CDD" id="cd03784">
    <property type="entry name" value="GT1_Gtf-like"/>
    <property type="match status" value="1"/>
</dbReference>
<dbReference type="Gene3D" id="3.40.50.2000">
    <property type="entry name" value="Glycogen Phosphorylase B"/>
    <property type="match status" value="1"/>
</dbReference>
<dbReference type="SUPFAM" id="SSF53756">
    <property type="entry name" value="UDP-Glycosyltransferase/glycogen phosphorylase"/>
    <property type="match status" value="1"/>
</dbReference>
<reference evidence="13" key="1">
    <citation type="submission" date="2022-01" db="EMBL/GenBank/DDBJ databases">
        <authorList>
            <person name="King R."/>
        </authorList>
    </citation>
    <scope>NUCLEOTIDE SEQUENCE</scope>
</reference>
<evidence type="ECO:0000256" key="5">
    <source>
        <dbReference type="ARBA" id="ARBA00022692"/>
    </source>
</evidence>
<keyword evidence="6" id="KW-0256">Endoplasmic reticulum</keyword>
<name>A0A9P0GVK9_NEZVI</name>
<evidence type="ECO:0000256" key="9">
    <source>
        <dbReference type="ARBA" id="ARBA00023180"/>
    </source>
</evidence>